<dbReference type="Gene3D" id="2.60.40.1610">
    <property type="entry name" value="Domain of unknown function DUF1254"/>
    <property type="match status" value="1"/>
</dbReference>
<dbReference type="Proteomes" id="UP000183263">
    <property type="component" value="Unassembled WGS sequence"/>
</dbReference>
<dbReference type="InterPro" id="IPR010679">
    <property type="entry name" value="DUF1254"/>
</dbReference>
<dbReference type="SUPFAM" id="SSF160935">
    <property type="entry name" value="VPA0735-like"/>
    <property type="match status" value="1"/>
</dbReference>
<dbReference type="Gene3D" id="2.60.120.600">
    <property type="entry name" value="Domain of unknown function DUF1214, C-terminal domain"/>
    <property type="match status" value="1"/>
</dbReference>
<accession>A0A1G8QN94</accession>
<dbReference type="PANTHER" id="PTHR36509:SF2">
    <property type="entry name" value="BLL3101 PROTEIN"/>
    <property type="match status" value="1"/>
</dbReference>
<name>A0A1G8QN94_9NOCA</name>
<evidence type="ECO:0000313" key="2">
    <source>
        <dbReference type="Proteomes" id="UP000183263"/>
    </source>
</evidence>
<dbReference type="OrthoDB" id="40820at2"/>
<dbReference type="InterPro" id="IPR037049">
    <property type="entry name" value="DUF1214_C_sf"/>
</dbReference>
<dbReference type="InterPro" id="IPR037050">
    <property type="entry name" value="DUF1254_sf"/>
</dbReference>
<protein>
    <submittedName>
        <fullName evidence="1">Uncharacterized conserved protein</fullName>
    </submittedName>
</protein>
<dbReference type="Pfam" id="PF06863">
    <property type="entry name" value="DUF1254"/>
    <property type="match status" value="1"/>
</dbReference>
<dbReference type="PANTHER" id="PTHR36509">
    <property type="entry name" value="BLL3101 PROTEIN"/>
    <property type="match status" value="1"/>
</dbReference>
<proteinExistence type="predicted"/>
<gene>
    <name evidence="1" type="ORF">SAMN05444695_11594</name>
</gene>
<dbReference type="RefSeq" id="WP_083343285.1">
    <property type="nucleotide sequence ID" value="NZ_CP048813.1"/>
</dbReference>
<dbReference type="Pfam" id="PF06742">
    <property type="entry name" value="DUF1214"/>
    <property type="match status" value="1"/>
</dbReference>
<dbReference type="EMBL" id="FNDN01000015">
    <property type="protein sequence ID" value="SDJ06259.1"/>
    <property type="molecule type" value="Genomic_DNA"/>
</dbReference>
<keyword evidence="2" id="KW-1185">Reference proteome</keyword>
<dbReference type="InterPro" id="IPR010621">
    <property type="entry name" value="DUF1214"/>
</dbReference>
<dbReference type="PROSITE" id="PS51257">
    <property type="entry name" value="PROKAR_LIPOPROTEIN"/>
    <property type="match status" value="1"/>
</dbReference>
<organism evidence="1 2">
    <name type="scientific">Rhodococcus triatomae</name>
    <dbReference type="NCBI Taxonomy" id="300028"/>
    <lineage>
        <taxon>Bacteria</taxon>
        <taxon>Bacillati</taxon>
        <taxon>Actinomycetota</taxon>
        <taxon>Actinomycetes</taxon>
        <taxon>Mycobacteriales</taxon>
        <taxon>Nocardiaceae</taxon>
        <taxon>Rhodococcus</taxon>
    </lineage>
</organism>
<sequence length="473" mass="50906">MALRRSGGVRRRTAAALTGVCLATIAAAGCSNDDPAPDLQSAVDLEAVDLAATVDDAYSFTYPLYELARHRWNALETADGTTSTTLNTFAHSRSLAGPDDTWANAPSLDVLYSTAWLDLAAGPVHLDTPDTGDRFSVLTLIDFYSNTFFYAGERTTGTQAQRYFVVAPDWQGDAPADATLVRATTNDVYVNLRVQTAGPADEAATNAVQDGFRFTPTTPVSGDGTGRVRPVADDPENYLDVVNQMLALDPPPAEEQGLLDRFRAVGVCGSECSWDELSEDVKDVWRTEFPGLGRYFERLAGDGRSSGWIDYSPPGNLLGTTEQKDYDLRAYSLATGGGMLGMSREEANYWITFTGSDDQPLLGSRDYTLHLPPGGIPSAAFWSITLYEVRDTGQFPTPNPVDRYVISSETEGLVTNPDGGIDITIRAAAPDTSGTNWLPSPADGTPFILFARSYIPESSVLAGDYTMPPVTPA</sequence>
<dbReference type="AlphaFoldDB" id="A0A1G8QN94"/>
<evidence type="ECO:0000313" key="1">
    <source>
        <dbReference type="EMBL" id="SDJ06259.1"/>
    </source>
</evidence>
<reference evidence="1 2" key="1">
    <citation type="submission" date="2016-10" db="EMBL/GenBank/DDBJ databases">
        <authorList>
            <person name="de Groot N.N."/>
        </authorList>
    </citation>
    <scope>NUCLEOTIDE SEQUENCE [LARGE SCALE GENOMIC DNA]</scope>
    <source>
        <strain evidence="1 2">DSM 44892</strain>
    </source>
</reference>